<evidence type="ECO:0000313" key="14">
    <source>
        <dbReference type="Proteomes" id="UP000070501"/>
    </source>
</evidence>
<keyword evidence="14" id="KW-1185">Reference proteome</keyword>
<dbReference type="FunCoup" id="A0A136IN26">
    <property type="interactions" value="81"/>
</dbReference>
<evidence type="ECO:0000256" key="5">
    <source>
        <dbReference type="ARBA" id="ARBA00022963"/>
    </source>
</evidence>
<evidence type="ECO:0000256" key="6">
    <source>
        <dbReference type="ARBA" id="ARBA00023098"/>
    </source>
</evidence>
<dbReference type="Proteomes" id="UP000070501">
    <property type="component" value="Unassembled WGS sequence"/>
</dbReference>
<evidence type="ECO:0000256" key="2">
    <source>
        <dbReference type="ARBA" id="ARBA00013274"/>
    </source>
</evidence>
<dbReference type="EMBL" id="KQ964268">
    <property type="protein sequence ID" value="KXJ86353.1"/>
    <property type="molecule type" value="Genomic_DNA"/>
</dbReference>
<dbReference type="InterPro" id="IPR002642">
    <property type="entry name" value="LysoPLipase_cat_dom"/>
</dbReference>
<dbReference type="FunFam" id="3.40.1090.10:FF:000010">
    <property type="entry name" value="Lysophospholipase"/>
    <property type="match status" value="1"/>
</dbReference>
<keyword evidence="6 9" id="KW-0443">Lipid metabolism</keyword>
<sequence>MVGLTKPFPSDNTSVGLRRALPNSPSHGYAPATVDCPLQRPVLRNAARLSPDETAWLSVRRNNTIKPMTDFLKRVNISGFDVDGFMSSASNNARSLPNIGIAVSGGGYRAFMNGAGFIAAADSRVAGSVSSGGIGGLLQSATYLSGLSGGGWLVGSIYANNFSTVPQLQAGNPDTGLWAFDRSIFQGPSIESLGTLTTFNYWEGLYSEVQSKAKAGYNTSITDYWGRALSYQLVNHPKGGPAYTFSSISRTPGFNDANQPLPILVADEREPGTKVISGNSTIYEFNPWEMGSWDPTVFGFAPLQYLGSDFSNGTVSNTGRCVSGFDQFGYIMGTSSTLFNAILLRNVSTLDVPKIVKDVLEALAEEIQGDDADIAKYTPNPFFHFNNATNPSALTKQLSLVDGGEDHQNIPLHPLIQPERGVDVIFAVDSSADTNSWPNATALRATYARSLERIGNGTKFPTIPSAETFINLGLNRRPTVFGCNVALTGTGTGSSNFTTNQDVSYPLVVYMPNTPYTAMSNVSTFEMNYDDETRNSIIQNGYNVATMGNGTLDNSWPTCVGCFILQRSLVRTSTQIPKDCQGCYNRFCYNGTVDDRPVPKSFEPTPFLLLTGTSNETPSGTSPGNAASPTKKNAAVRPGVGAGSPACTALLVVASALMSLL</sequence>
<evidence type="ECO:0000256" key="10">
    <source>
        <dbReference type="RuleBase" id="RU362103"/>
    </source>
</evidence>
<feature type="compositionally biased region" description="Polar residues" evidence="11">
    <location>
        <begin position="611"/>
        <end position="631"/>
    </location>
</feature>
<dbReference type="Pfam" id="PF01735">
    <property type="entry name" value="PLA2_B"/>
    <property type="match status" value="1"/>
</dbReference>
<dbReference type="SUPFAM" id="SSF52151">
    <property type="entry name" value="FabD/lysophospholipase-like"/>
    <property type="match status" value="1"/>
</dbReference>
<reference evidence="14" key="1">
    <citation type="submission" date="2016-02" db="EMBL/GenBank/DDBJ databases">
        <title>Draft genome sequence of Microdochium bolleyi, a fungal endophyte of beachgrass.</title>
        <authorList>
            <consortium name="DOE Joint Genome Institute"/>
            <person name="David A.S."/>
            <person name="May G."/>
            <person name="Haridas S."/>
            <person name="Lim J."/>
            <person name="Wang M."/>
            <person name="Labutti K."/>
            <person name="Lipzen A."/>
            <person name="Barry K."/>
            <person name="Grigoriev I.V."/>
        </authorList>
    </citation>
    <scope>NUCLEOTIDE SEQUENCE [LARGE SCALE GENOMIC DNA]</scope>
    <source>
        <strain evidence="14">J235TASD1</strain>
    </source>
</reference>
<dbReference type="GO" id="GO:0005829">
    <property type="term" value="C:cytosol"/>
    <property type="evidence" value="ECO:0007669"/>
    <property type="project" value="TreeGrafter"/>
</dbReference>
<organism evidence="13 14">
    <name type="scientific">Microdochium bolleyi</name>
    <dbReference type="NCBI Taxonomy" id="196109"/>
    <lineage>
        <taxon>Eukaryota</taxon>
        <taxon>Fungi</taxon>
        <taxon>Dikarya</taxon>
        <taxon>Ascomycota</taxon>
        <taxon>Pezizomycotina</taxon>
        <taxon>Sordariomycetes</taxon>
        <taxon>Xylariomycetidae</taxon>
        <taxon>Xylariales</taxon>
        <taxon>Microdochiaceae</taxon>
        <taxon>Microdochium</taxon>
    </lineage>
</organism>
<dbReference type="EC" id="3.1.1.5" evidence="2 10"/>
<evidence type="ECO:0000259" key="12">
    <source>
        <dbReference type="PROSITE" id="PS51210"/>
    </source>
</evidence>
<keyword evidence="3" id="KW-0732">Signal</keyword>
<dbReference type="PANTHER" id="PTHR10728">
    <property type="entry name" value="CYTOSOLIC PHOSPHOLIPASE A2"/>
    <property type="match status" value="1"/>
</dbReference>
<evidence type="ECO:0000256" key="8">
    <source>
        <dbReference type="ARBA" id="ARBA00049531"/>
    </source>
</evidence>
<evidence type="ECO:0000313" key="13">
    <source>
        <dbReference type="EMBL" id="KXJ86353.1"/>
    </source>
</evidence>
<dbReference type="SMART" id="SM00022">
    <property type="entry name" value="PLAc"/>
    <property type="match status" value="1"/>
</dbReference>
<keyword evidence="7" id="KW-0325">Glycoprotein</keyword>
<dbReference type="GO" id="GO:0004623">
    <property type="term" value="F:phospholipase A2 activity"/>
    <property type="evidence" value="ECO:0007669"/>
    <property type="project" value="TreeGrafter"/>
</dbReference>
<keyword evidence="4 9" id="KW-0378">Hydrolase</keyword>
<evidence type="ECO:0000256" key="1">
    <source>
        <dbReference type="ARBA" id="ARBA00008780"/>
    </source>
</evidence>
<feature type="domain" description="PLA2c" evidence="12">
    <location>
        <begin position="35"/>
        <end position="594"/>
    </location>
</feature>
<protein>
    <recommendedName>
        <fullName evidence="2 10">Lysophospholipase</fullName>
        <ecNumber evidence="2 10">3.1.1.5</ecNumber>
    </recommendedName>
</protein>
<dbReference type="InterPro" id="IPR016035">
    <property type="entry name" value="Acyl_Trfase/lysoPLipase"/>
</dbReference>
<evidence type="ECO:0000256" key="4">
    <source>
        <dbReference type="ARBA" id="ARBA00022801"/>
    </source>
</evidence>
<evidence type="ECO:0000256" key="3">
    <source>
        <dbReference type="ARBA" id="ARBA00022729"/>
    </source>
</evidence>
<dbReference type="AlphaFoldDB" id="A0A136IN26"/>
<name>A0A136IN26_9PEZI</name>
<comment type="catalytic activity">
    <reaction evidence="8 10">
        <text>a 1-acyl-sn-glycero-3-phosphocholine + H2O = sn-glycerol 3-phosphocholine + a fatty acid + H(+)</text>
        <dbReference type="Rhea" id="RHEA:15177"/>
        <dbReference type="ChEBI" id="CHEBI:15377"/>
        <dbReference type="ChEBI" id="CHEBI:15378"/>
        <dbReference type="ChEBI" id="CHEBI:16870"/>
        <dbReference type="ChEBI" id="CHEBI:28868"/>
        <dbReference type="ChEBI" id="CHEBI:58168"/>
        <dbReference type="EC" id="3.1.1.5"/>
    </reaction>
</comment>
<dbReference type="PROSITE" id="PS51210">
    <property type="entry name" value="PLA2C"/>
    <property type="match status" value="1"/>
</dbReference>
<comment type="similarity">
    <text evidence="1 10">Belongs to the lysophospholipase family.</text>
</comment>
<gene>
    <name evidence="13" type="ORF">Micbo1qcDRAFT_168413</name>
</gene>
<evidence type="ECO:0000256" key="9">
    <source>
        <dbReference type="PROSITE-ProRule" id="PRU00555"/>
    </source>
</evidence>
<dbReference type="GO" id="GO:0004622">
    <property type="term" value="F:phosphatidylcholine lysophospholipase activity"/>
    <property type="evidence" value="ECO:0007669"/>
    <property type="project" value="UniProtKB-EC"/>
</dbReference>
<feature type="region of interest" description="Disordered" evidence="11">
    <location>
        <begin position="610"/>
        <end position="636"/>
    </location>
</feature>
<evidence type="ECO:0000256" key="7">
    <source>
        <dbReference type="ARBA" id="ARBA00023180"/>
    </source>
</evidence>
<proteinExistence type="inferred from homology"/>
<dbReference type="InParanoid" id="A0A136IN26"/>
<dbReference type="PANTHER" id="PTHR10728:SF33">
    <property type="entry name" value="LYSOPHOSPHOLIPASE 1-RELATED"/>
    <property type="match status" value="1"/>
</dbReference>
<dbReference type="GO" id="GO:0046475">
    <property type="term" value="P:glycerophospholipid catabolic process"/>
    <property type="evidence" value="ECO:0007669"/>
    <property type="project" value="TreeGrafter"/>
</dbReference>
<dbReference type="GO" id="GO:0005783">
    <property type="term" value="C:endoplasmic reticulum"/>
    <property type="evidence" value="ECO:0007669"/>
    <property type="project" value="TreeGrafter"/>
</dbReference>
<accession>A0A136IN26</accession>
<keyword evidence="5 9" id="KW-0442">Lipid degradation</keyword>
<dbReference type="Gene3D" id="3.40.1090.10">
    <property type="entry name" value="Cytosolic phospholipase A2 catalytic domain"/>
    <property type="match status" value="1"/>
</dbReference>
<evidence type="ECO:0000256" key="11">
    <source>
        <dbReference type="SAM" id="MobiDB-lite"/>
    </source>
</evidence>
<dbReference type="OrthoDB" id="4084751at2759"/>
<dbReference type="STRING" id="196109.A0A136IN26"/>